<dbReference type="Proteomes" id="UP000219453">
    <property type="component" value="Unassembled WGS sequence"/>
</dbReference>
<accession>A0A285P6A7</accession>
<keyword evidence="3" id="KW-1185">Reference proteome</keyword>
<evidence type="ECO:0000256" key="1">
    <source>
        <dbReference type="SAM" id="Phobius"/>
    </source>
</evidence>
<name>A0A285P6A7_NATPI</name>
<proteinExistence type="predicted"/>
<evidence type="ECO:0000313" key="2">
    <source>
        <dbReference type="EMBL" id="SNZ17289.1"/>
    </source>
</evidence>
<gene>
    <name evidence="2" type="ORF">SAMN06269185_2970</name>
</gene>
<keyword evidence="1" id="KW-0812">Transmembrane</keyword>
<dbReference type="InterPro" id="IPR058278">
    <property type="entry name" value="DUF7972"/>
</dbReference>
<evidence type="ECO:0000313" key="3">
    <source>
        <dbReference type="Proteomes" id="UP000219453"/>
    </source>
</evidence>
<feature type="transmembrane region" description="Helical" evidence="1">
    <location>
        <begin position="235"/>
        <end position="254"/>
    </location>
</feature>
<feature type="transmembrane region" description="Helical" evidence="1">
    <location>
        <begin position="12"/>
        <end position="33"/>
    </location>
</feature>
<dbReference type="AlphaFoldDB" id="A0A285P6A7"/>
<sequence length="313" mass="34155">MYWLLLSGNRLLLAAGVVAVITAATLAILWTFGVAAVLPRSPMNFVYSSLLTGNLTLLTVVLSINQLVLSRELGDPGTLRQRVDATLNFRSEVEETTAASVTPKSPGAFLRHLHESVADEVDAVEEMLHDVDDADADRRLSSVTDSLRRDIRRVNRTLDDEADSIFAVIGATLSTTHAEQLNDIERVRAGCDDSLPDTLPVRLERIRDALLQIDVARNYFRTIYVQKELAYLSRVLLYVGVPAIAASGLSLLVYNAGYVTPASASLYAALVAVTVPLGFAPLAILFAFVLRLSWIAQRTSAIPPFSADTDYRP</sequence>
<dbReference type="EMBL" id="OBEJ01000005">
    <property type="protein sequence ID" value="SNZ17289.1"/>
    <property type="molecule type" value="Genomic_DNA"/>
</dbReference>
<protein>
    <submittedName>
        <fullName evidence="2">Uncharacterized protein</fullName>
    </submittedName>
</protein>
<dbReference type="Pfam" id="PF25927">
    <property type="entry name" value="DUF7972"/>
    <property type="match status" value="1"/>
</dbReference>
<feature type="transmembrane region" description="Helical" evidence="1">
    <location>
        <begin position="266"/>
        <end position="290"/>
    </location>
</feature>
<reference evidence="2 3" key="1">
    <citation type="submission" date="2017-09" db="EMBL/GenBank/DDBJ databases">
        <authorList>
            <person name="Ehlers B."/>
            <person name="Leendertz F.H."/>
        </authorList>
    </citation>
    <scope>NUCLEOTIDE SEQUENCE [LARGE SCALE GENOMIC DNA]</scope>
    <source>
        <strain evidence="2 3">DSM 27208</strain>
    </source>
</reference>
<keyword evidence="1" id="KW-0472">Membrane</keyword>
<organism evidence="2 3">
    <name type="scientific">Natronoarchaeum philippinense</name>
    <dbReference type="NCBI Taxonomy" id="558529"/>
    <lineage>
        <taxon>Archaea</taxon>
        <taxon>Methanobacteriati</taxon>
        <taxon>Methanobacteriota</taxon>
        <taxon>Stenosarchaea group</taxon>
        <taxon>Halobacteria</taxon>
        <taxon>Halobacteriales</taxon>
        <taxon>Natronoarchaeaceae</taxon>
    </lineage>
</organism>
<feature type="transmembrane region" description="Helical" evidence="1">
    <location>
        <begin position="45"/>
        <end position="64"/>
    </location>
</feature>
<keyword evidence="1" id="KW-1133">Transmembrane helix</keyword>